<dbReference type="SUPFAM" id="SSF56672">
    <property type="entry name" value="DNA/RNA polymerases"/>
    <property type="match status" value="1"/>
</dbReference>
<dbReference type="InterPro" id="IPR041588">
    <property type="entry name" value="Integrase_H2C2"/>
</dbReference>
<keyword evidence="5" id="KW-0255">Endonuclease</keyword>
<sequence length="1234" mass="139084">MAANITNIVFPGQFNPKTDKWCDYKEQLLCALDAAGYEQKHCDKARSLFLSQCGKDTYTNDVTFSEIVRVLDQFYEPEINEILQAGKFHKRLQLQGESVQDYVAAISVLAAKCNFIDLKRQLRDRLTKPLTYEMALQICLNYQASFSDLYPDSTDMKQTPSSVTEAMDIGRIKSNECAHCARVHKAGERCNFAKAKCFYCKRFGHISPACDRKGKKVHQVQEDCSSDKSQGPPENMNGVYNCSENYQTQITAELTINGATLKMEIDSGASRTIMSEKTYKQLWSTPPPLNSTNMKLVTWTREPLKVIGVANVRAALGNKQAQCELMVVAGHGPSLLGRNWFEPLGVYVAGLCWSKEQIDPFRQEFPELFKEGLGQYNGPEVSLQLRPDAVPKFLRARPVPFPLKQQVIDELNQMVKDGVLTPVKYSKWATPLRIVKKENGSLRICGDYRSTVNAAIDSDSYPLPKSSEAFVKLSGGKIFSKLDLKQAYTQLKVDEETAELLTLNTPTGLMKINRLAFGVSAAPGIFQRVMSSALAGMDGVACLLDDVALTGVTIEQHNNRLREVLGILNKMGFCLNLDKCVFATDSISFLGHKIDGEGLHPCPDKVKEIKEKPAPTNRESLRAFLGLYNFYEKFLPNKATVLEPLHRLLESRRPWSWGKDEETAFRKAKALIASDLTLVGYELNRDLLLICDSSEYGLGAIIAHVMDDGTERPVMMASRTLQPHERRYGQIDKEALAIIFGLTKFHEYLAGRKFCIVTDHKPLVGLFNPVKLIPDQISPRMLRWSLKLGCYDYTIKYRPGKALGNADALSHVLLLEERPSGWGLDANRISKETSKDPLLQKVVFCVLHEWPRANTDPNLQPFWNRREALSLSKDCLLWGNRVVIPKTLQREVLELLHTPHAGIVQTKAFARGYVWWMNMDKEIERIVAECEQCQAVRNNPPRDPQTWIPTEKPWSRVHVDFAGPFQGKTFLVLIDSYSKWLEAEIVPSMSSGTVIAILRKIFSSQGLPDVLVSDNGRAFSSEEFNMFLKKNSIKHLYSPPYHPATNGQIERAIQTFKNKLRKMANSDMPWSEKLPKALYYLRTVPNSCTNKTPAEMLNGRKYKTAVSLLHPDNNESRADQLLETAALRPPNRAFNVYQPVLIRAYGPGEKWLKAIIDAVEGPSSYRVRTEDGELHRRHADQILARTIAQDQTIDQPRPSWDQPDVGSNSSQVSPEPIVLPDPDLWPDVIGIPTQ</sequence>
<keyword evidence="6" id="KW-0378">Hydrolase</keyword>
<dbReference type="PANTHER" id="PTHR37984">
    <property type="entry name" value="PROTEIN CBG26694"/>
    <property type="match status" value="1"/>
</dbReference>
<dbReference type="EC" id="2.7.7.49" evidence="1"/>
<dbReference type="EMBL" id="JBEDNZ010000018">
    <property type="protein sequence ID" value="KAL0821292.1"/>
    <property type="molecule type" value="Genomic_DNA"/>
</dbReference>
<dbReference type="SUPFAM" id="SSF50630">
    <property type="entry name" value="Acid proteases"/>
    <property type="match status" value="1"/>
</dbReference>
<dbReference type="InterPro" id="IPR001584">
    <property type="entry name" value="Integrase_cat-core"/>
</dbReference>
<feature type="domain" description="Reverse transcriptase" evidence="9">
    <location>
        <begin position="416"/>
        <end position="594"/>
    </location>
</feature>
<dbReference type="InterPro" id="IPR043128">
    <property type="entry name" value="Rev_trsase/Diguanyl_cyclase"/>
</dbReference>
<evidence type="ECO:0000256" key="8">
    <source>
        <dbReference type="SAM" id="MobiDB-lite"/>
    </source>
</evidence>
<feature type="region of interest" description="Disordered" evidence="8">
    <location>
        <begin position="1190"/>
        <end position="1234"/>
    </location>
</feature>
<evidence type="ECO:0000256" key="3">
    <source>
        <dbReference type="ARBA" id="ARBA00022695"/>
    </source>
</evidence>
<dbReference type="InterPro" id="IPR000477">
    <property type="entry name" value="RT_dom"/>
</dbReference>
<dbReference type="PANTHER" id="PTHR37984:SF12">
    <property type="entry name" value="RIBONUCLEASE H"/>
    <property type="match status" value="1"/>
</dbReference>
<dbReference type="InterPro" id="IPR012337">
    <property type="entry name" value="RNaseH-like_sf"/>
</dbReference>
<dbReference type="InterPro" id="IPR041373">
    <property type="entry name" value="RT_RNaseH"/>
</dbReference>
<keyword evidence="2" id="KW-0808">Transferase</keyword>
<proteinExistence type="predicted"/>
<reference evidence="11 12" key="1">
    <citation type="submission" date="2024-06" db="EMBL/GenBank/DDBJ databases">
        <title>A chromosome-level genome assembly of beet webworm, Loxostege sticticalis.</title>
        <authorList>
            <person name="Zhang Y."/>
        </authorList>
    </citation>
    <scope>NUCLEOTIDE SEQUENCE [LARGE SCALE GENOMIC DNA]</scope>
    <source>
        <strain evidence="11">AQ028</strain>
        <tissue evidence="11">Male pupae</tissue>
    </source>
</reference>
<evidence type="ECO:0000256" key="2">
    <source>
        <dbReference type="ARBA" id="ARBA00022679"/>
    </source>
</evidence>
<organism evidence="11 12">
    <name type="scientific">Loxostege sticticalis</name>
    <name type="common">Beet webworm moth</name>
    <dbReference type="NCBI Taxonomy" id="481309"/>
    <lineage>
        <taxon>Eukaryota</taxon>
        <taxon>Metazoa</taxon>
        <taxon>Ecdysozoa</taxon>
        <taxon>Arthropoda</taxon>
        <taxon>Hexapoda</taxon>
        <taxon>Insecta</taxon>
        <taxon>Pterygota</taxon>
        <taxon>Neoptera</taxon>
        <taxon>Endopterygota</taxon>
        <taxon>Lepidoptera</taxon>
        <taxon>Glossata</taxon>
        <taxon>Ditrysia</taxon>
        <taxon>Pyraloidea</taxon>
        <taxon>Crambidae</taxon>
        <taxon>Pyraustinae</taxon>
        <taxon>Loxostege</taxon>
    </lineage>
</organism>
<dbReference type="CDD" id="cd01647">
    <property type="entry name" value="RT_LTR"/>
    <property type="match status" value="1"/>
</dbReference>
<dbReference type="PROSITE" id="PS50994">
    <property type="entry name" value="INTEGRASE"/>
    <property type="match status" value="1"/>
</dbReference>
<dbReference type="Proteomes" id="UP001549921">
    <property type="component" value="Unassembled WGS sequence"/>
</dbReference>
<dbReference type="GO" id="GO:0016787">
    <property type="term" value="F:hydrolase activity"/>
    <property type="evidence" value="ECO:0007669"/>
    <property type="project" value="UniProtKB-KW"/>
</dbReference>
<evidence type="ECO:0000256" key="7">
    <source>
        <dbReference type="ARBA" id="ARBA00022918"/>
    </source>
</evidence>
<dbReference type="CDD" id="cd09274">
    <property type="entry name" value="RNase_HI_RT_Ty3"/>
    <property type="match status" value="1"/>
</dbReference>
<dbReference type="GO" id="GO:0003964">
    <property type="term" value="F:RNA-directed DNA polymerase activity"/>
    <property type="evidence" value="ECO:0007669"/>
    <property type="project" value="UniProtKB-KW"/>
</dbReference>
<dbReference type="GO" id="GO:0042575">
    <property type="term" value="C:DNA polymerase complex"/>
    <property type="evidence" value="ECO:0007669"/>
    <property type="project" value="UniProtKB-ARBA"/>
</dbReference>
<protein>
    <recommendedName>
        <fullName evidence="1">RNA-directed DNA polymerase</fullName>
        <ecNumber evidence="1">2.7.7.49</ecNumber>
    </recommendedName>
</protein>
<dbReference type="Gene3D" id="2.40.70.10">
    <property type="entry name" value="Acid Proteases"/>
    <property type="match status" value="1"/>
</dbReference>
<keyword evidence="3" id="KW-0548">Nucleotidyltransferase</keyword>
<gene>
    <name evidence="11" type="ORF">ABMA28_005891</name>
</gene>
<dbReference type="InterPro" id="IPR021109">
    <property type="entry name" value="Peptidase_aspartic_dom_sf"/>
</dbReference>
<dbReference type="Pfam" id="PF00665">
    <property type="entry name" value="rve"/>
    <property type="match status" value="1"/>
</dbReference>
<evidence type="ECO:0000259" key="10">
    <source>
        <dbReference type="PROSITE" id="PS50994"/>
    </source>
</evidence>
<keyword evidence="4" id="KW-0540">Nuclease</keyword>
<evidence type="ECO:0000256" key="6">
    <source>
        <dbReference type="ARBA" id="ARBA00022801"/>
    </source>
</evidence>
<feature type="domain" description="Integrase catalytic" evidence="10">
    <location>
        <begin position="949"/>
        <end position="1101"/>
    </location>
</feature>
<dbReference type="InterPro" id="IPR043502">
    <property type="entry name" value="DNA/RNA_pol_sf"/>
</dbReference>
<dbReference type="Pfam" id="PF17921">
    <property type="entry name" value="Integrase_H2C2"/>
    <property type="match status" value="1"/>
</dbReference>
<dbReference type="FunFam" id="3.30.70.270:FF:000020">
    <property type="entry name" value="Transposon Tf2-6 polyprotein-like Protein"/>
    <property type="match status" value="1"/>
</dbReference>
<dbReference type="Pfam" id="PF00078">
    <property type="entry name" value="RVT_1"/>
    <property type="match status" value="1"/>
</dbReference>
<accession>A0ABD0SND3</accession>
<dbReference type="AlphaFoldDB" id="A0ABD0SND3"/>
<evidence type="ECO:0000259" key="9">
    <source>
        <dbReference type="PROSITE" id="PS50878"/>
    </source>
</evidence>
<dbReference type="Gene3D" id="3.30.70.270">
    <property type="match status" value="2"/>
</dbReference>
<dbReference type="Gene3D" id="3.10.10.10">
    <property type="entry name" value="HIV Type 1 Reverse Transcriptase, subunit A, domain 1"/>
    <property type="match status" value="1"/>
</dbReference>
<dbReference type="GO" id="GO:0004519">
    <property type="term" value="F:endonuclease activity"/>
    <property type="evidence" value="ECO:0007669"/>
    <property type="project" value="UniProtKB-KW"/>
</dbReference>
<evidence type="ECO:0000313" key="12">
    <source>
        <dbReference type="Proteomes" id="UP001549921"/>
    </source>
</evidence>
<dbReference type="Gene3D" id="3.30.420.10">
    <property type="entry name" value="Ribonuclease H-like superfamily/Ribonuclease H"/>
    <property type="match status" value="1"/>
</dbReference>
<dbReference type="FunFam" id="1.10.340.70:FF:000003">
    <property type="entry name" value="Protein CBG25708"/>
    <property type="match status" value="1"/>
</dbReference>
<evidence type="ECO:0000256" key="5">
    <source>
        <dbReference type="ARBA" id="ARBA00022759"/>
    </source>
</evidence>
<dbReference type="Pfam" id="PF17917">
    <property type="entry name" value="RT_RNaseH"/>
    <property type="match status" value="1"/>
</dbReference>
<dbReference type="FunFam" id="3.30.420.10:FF:000063">
    <property type="entry name" value="Retrovirus-related Pol polyprotein from transposon 297-like Protein"/>
    <property type="match status" value="1"/>
</dbReference>
<keyword evidence="7" id="KW-0695">RNA-directed DNA polymerase</keyword>
<dbReference type="SUPFAM" id="SSF53098">
    <property type="entry name" value="Ribonuclease H-like"/>
    <property type="match status" value="1"/>
</dbReference>
<dbReference type="InterPro" id="IPR050951">
    <property type="entry name" value="Retrovirus_Pol_polyprotein"/>
</dbReference>
<dbReference type="PROSITE" id="PS50878">
    <property type="entry name" value="RT_POL"/>
    <property type="match status" value="1"/>
</dbReference>
<name>A0ABD0SND3_LOXSC</name>
<evidence type="ECO:0000256" key="1">
    <source>
        <dbReference type="ARBA" id="ARBA00012493"/>
    </source>
</evidence>
<evidence type="ECO:0000256" key="4">
    <source>
        <dbReference type="ARBA" id="ARBA00022722"/>
    </source>
</evidence>
<evidence type="ECO:0000313" key="11">
    <source>
        <dbReference type="EMBL" id="KAL0821292.1"/>
    </source>
</evidence>
<comment type="caution">
    <text evidence="11">The sequence shown here is derived from an EMBL/GenBank/DDBJ whole genome shotgun (WGS) entry which is preliminary data.</text>
</comment>
<dbReference type="InterPro" id="IPR036397">
    <property type="entry name" value="RNaseH_sf"/>
</dbReference>
<dbReference type="Gene3D" id="1.10.340.70">
    <property type="match status" value="1"/>
</dbReference>